<dbReference type="GO" id="GO:0051701">
    <property type="term" value="P:biological process involved in interaction with host"/>
    <property type="evidence" value="ECO:0007669"/>
    <property type="project" value="TreeGrafter"/>
</dbReference>
<keyword evidence="1" id="KW-1133">Transmembrane helix</keyword>
<gene>
    <name evidence="4" type="ORF">IT779_35165</name>
</gene>
<name>A0A931IH84_9NOCA</name>
<reference evidence="4" key="1">
    <citation type="submission" date="2020-11" db="EMBL/GenBank/DDBJ databases">
        <title>Nocardia NEAU-351.nov., a novel actinomycete isolated from the cow dung.</title>
        <authorList>
            <person name="Zhang X."/>
        </authorList>
    </citation>
    <scope>NUCLEOTIDE SEQUENCE</scope>
    <source>
        <strain evidence="4">NEAU-351</strain>
    </source>
</reference>
<dbReference type="Pfam" id="PF11887">
    <property type="entry name" value="Mce4_CUP1"/>
    <property type="match status" value="1"/>
</dbReference>
<dbReference type="PANTHER" id="PTHR33371:SF19">
    <property type="entry name" value="MCE-FAMILY PROTEIN MCE4A"/>
    <property type="match status" value="1"/>
</dbReference>
<dbReference type="RefSeq" id="WP_196153809.1">
    <property type="nucleotide sequence ID" value="NZ_JADMLG010000025.1"/>
</dbReference>
<comment type="caution">
    <text evidence="4">The sequence shown here is derived from an EMBL/GenBank/DDBJ whole genome shotgun (WGS) entry which is preliminary data.</text>
</comment>
<dbReference type="InterPro" id="IPR024516">
    <property type="entry name" value="Mce_C"/>
</dbReference>
<sequence length="406" mass="42192">MADSKHSEESVVNALRDGLGVKAAGLALVLVVVALVAIALVMFVGGFTPTATVLVQAPRSGLVLDTDAKVKVRGAEIGRVVAVDTGGDGALLRLEIAPDKLRLVPSNVGVDIRSTTVFGAKYVNFVIPDNPSPTPLKPGSIVSATRVTVEFNTLFQRLSDVLAQVEPQKLNATMAALGEALDGRGQRTGELLSDSDRYLREINPYLPTLRADLASTTAVTDIYSESADDLLRTADNATFVGRTLVDERAGLDTVLANVIGLGDTAGAVLRQNETDLTASLALLRPTTALLAAYGPALGCVIDGVGGLMPLAERIFGGVLPGIGMNTNFMAGSPPYTYPDDLPKVNATGGPHCDGVVDRAPGSHADYLVTDTSQGAPYVPSTRPTTLNDPPRVFQVLFAGLPGTGAP</sequence>
<feature type="transmembrane region" description="Helical" evidence="1">
    <location>
        <begin position="23"/>
        <end position="47"/>
    </location>
</feature>
<dbReference type="InterPro" id="IPR003399">
    <property type="entry name" value="Mce/MlaD"/>
</dbReference>
<dbReference type="GO" id="GO:0005576">
    <property type="term" value="C:extracellular region"/>
    <property type="evidence" value="ECO:0007669"/>
    <property type="project" value="TreeGrafter"/>
</dbReference>
<dbReference type="EMBL" id="JADMLG010000025">
    <property type="protein sequence ID" value="MBH0781524.1"/>
    <property type="molecule type" value="Genomic_DNA"/>
</dbReference>
<evidence type="ECO:0000313" key="4">
    <source>
        <dbReference type="EMBL" id="MBH0781524.1"/>
    </source>
</evidence>
<feature type="domain" description="Mammalian cell entry C-terminal" evidence="3">
    <location>
        <begin position="132"/>
        <end position="350"/>
    </location>
</feature>
<dbReference type="NCBIfam" id="TIGR00996">
    <property type="entry name" value="Mtu_fam_mce"/>
    <property type="match status" value="1"/>
</dbReference>
<evidence type="ECO:0000259" key="2">
    <source>
        <dbReference type="Pfam" id="PF02470"/>
    </source>
</evidence>
<dbReference type="InterPro" id="IPR005693">
    <property type="entry name" value="Mce"/>
</dbReference>
<evidence type="ECO:0000313" key="5">
    <source>
        <dbReference type="Proteomes" id="UP000655751"/>
    </source>
</evidence>
<evidence type="ECO:0000256" key="1">
    <source>
        <dbReference type="SAM" id="Phobius"/>
    </source>
</evidence>
<accession>A0A931IH84</accession>
<organism evidence="4 5">
    <name type="scientific">Nocardia bovistercoris</name>
    <dbReference type="NCBI Taxonomy" id="2785916"/>
    <lineage>
        <taxon>Bacteria</taxon>
        <taxon>Bacillati</taxon>
        <taxon>Actinomycetota</taxon>
        <taxon>Actinomycetes</taxon>
        <taxon>Mycobacteriales</taxon>
        <taxon>Nocardiaceae</taxon>
        <taxon>Nocardia</taxon>
    </lineage>
</organism>
<dbReference type="Pfam" id="PF02470">
    <property type="entry name" value="MlaD"/>
    <property type="match status" value="1"/>
</dbReference>
<dbReference type="InterPro" id="IPR052336">
    <property type="entry name" value="MlaD_Phospholipid_Transporter"/>
</dbReference>
<evidence type="ECO:0000259" key="3">
    <source>
        <dbReference type="Pfam" id="PF11887"/>
    </source>
</evidence>
<dbReference type="PANTHER" id="PTHR33371">
    <property type="entry name" value="INTERMEMBRANE PHOSPHOLIPID TRANSPORT SYSTEM BINDING PROTEIN MLAD-RELATED"/>
    <property type="match status" value="1"/>
</dbReference>
<keyword evidence="1" id="KW-0812">Transmembrane</keyword>
<dbReference type="Proteomes" id="UP000655751">
    <property type="component" value="Unassembled WGS sequence"/>
</dbReference>
<proteinExistence type="predicted"/>
<keyword evidence="1" id="KW-0472">Membrane</keyword>
<feature type="domain" description="Mce/MlaD" evidence="2">
    <location>
        <begin position="51"/>
        <end position="125"/>
    </location>
</feature>
<keyword evidence="5" id="KW-1185">Reference proteome</keyword>
<protein>
    <submittedName>
        <fullName evidence="4">MCE family protein</fullName>
    </submittedName>
</protein>
<dbReference type="AlphaFoldDB" id="A0A931IH84"/>